<evidence type="ECO:0000259" key="3">
    <source>
        <dbReference type="Pfam" id="PF12051"/>
    </source>
</evidence>
<keyword evidence="2" id="KW-1133">Transmembrane helix</keyword>
<feature type="domain" description="DUF3533" evidence="3">
    <location>
        <begin position="69"/>
        <end position="412"/>
    </location>
</feature>
<keyword evidence="2" id="KW-0812">Transmembrane</keyword>
<proteinExistence type="predicted"/>
<evidence type="ECO:0000313" key="4">
    <source>
        <dbReference type="EMBL" id="PPQ67304.1"/>
    </source>
</evidence>
<dbReference type="PANTHER" id="PTHR34814:SF1">
    <property type="entry name" value="NITROSOGUANIDINE RESISTANCE PROTEIN SNG1"/>
    <property type="match status" value="1"/>
</dbReference>
<accession>A0A409VM03</accession>
<feature type="transmembrane region" description="Helical" evidence="2">
    <location>
        <begin position="362"/>
        <end position="381"/>
    </location>
</feature>
<dbReference type="InParanoid" id="A0A409VM03"/>
<dbReference type="InterPro" id="IPR053001">
    <property type="entry name" value="MNNG_permease-like"/>
</dbReference>
<organism evidence="4 5">
    <name type="scientific">Psilocybe cyanescens</name>
    <dbReference type="NCBI Taxonomy" id="93625"/>
    <lineage>
        <taxon>Eukaryota</taxon>
        <taxon>Fungi</taxon>
        <taxon>Dikarya</taxon>
        <taxon>Basidiomycota</taxon>
        <taxon>Agaricomycotina</taxon>
        <taxon>Agaricomycetes</taxon>
        <taxon>Agaricomycetidae</taxon>
        <taxon>Agaricales</taxon>
        <taxon>Agaricineae</taxon>
        <taxon>Strophariaceae</taxon>
        <taxon>Psilocybe</taxon>
    </lineage>
</organism>
<dbReference type="PANTHER" id="PTHR34814">
    <property type="entry name" value="NITROSOGUANIDINE RESISTANCE PROTEIN SNG1"/>
    <property type="match status" value="1"/>
</dbReference>
<gene>
    <name evidence="4" type="ORF">CVT25_005888</name>
</gene>
<keyword evidence="5" id="KW-1185">Reference proteome</keyword>
<dbReference type="InterPro" id="IPR022703">
    <property type="entry name" value="DUF3533"/>
</dbReference>
<sequence length="469" mass="51078">MSASTEKNDSATSTIADQTPLASSPTPPGPSSGIVAAAPYAGQFLAQGPEIAKARKIYVNILFQRTCLIVGAIFGIFSIYWGALWQLPARSLRGWIVDFDGDQIGEFVTPVLSTNTAFSRVVDWRVLPAAKFPNGPDDVIAALLDEQCWVAITINPGATRNLNNSLSGGGSGSAPSSAITAYALEARNENAFRTLLRPTITTLLDEVTHAYAVKVMADIVQSNTSIATLSPDILTRPIYFTLQNLRPFDVPVATAVTFIGLIYLLILSFIVVNSGILARAVSGIERKLTTASLIRVRIVSPILIYFVLSLAYSLLTKAFKLPFDRHFGRAGFVLFWMLSWFGMMAAGLALESMMTLLTIKYIQVFLILWIIGNVSVCLWPIDALPVLYNYGHAAPFYQISRGVRSIVFGTKNECERLIVTRNMLAERIDSGTKLRNFGRVDSNILYFTAGVAVECAKRREAKSGGGSAR</sequence>
<feature type="transmembrane region" description="Helical" evidence="2">
    <location>
        <begin position="327"/>
        <end position="350"/>
    </location>
</feature>
<dbReference type="OrthoDB" id="2140105at2759"/>
<feature type="transmembrane region" description="Helical" evidence="2">
    <location>
        <begin position="62"/>
        <end position="83"/>
    </location>
</feature>
<feature type="transmembrane region" description="Helical" evidence="2">
    <location>
        <begin position="252"/>
        <end position="277"/>
    </location>
</feature>
<evidence type="ECO:0000256" key="1">
    <source>
        <dbReference type="SAM" id="MobiDB-lite"/>
    </source>
</evidence>
<evidence type="ECO:0000313" key="5">
    <source>
        <dbReference type="Proteomes" id="UP000283269"/>
    </source>
</evidence>
<dbReference type="STRING" id="93625.A0A409VM03"/>
<name>A0A409VM03_PSICY</name>
<dbReference type="GO" id="GO:0016020">
    <property type="term" value="C:membrane"/>
    <property type="evidence" value="ECO:0007669"/>
    <property type="project" value="TreeGrafter"/>
</dbReference>
<dbReference type="Proteomes" id="UP000283269">
    <property type="component" value="Unassembled WGS sequence"/>
</dbReference>
<keyword evidence="2" id="KW-0472">Membrane</keyword>
<dbReference type="AlphaFoldDB" id="A0A409VM03"/>
<feature type="region of interest" description="Disordered" evidence="1">
    <location>
        <begin position="1"/>
        <end position="29"/>
    </location>
</feature>
<reference evidence="4 5" key="1">
    <citation type="journal article" date="2018" name="Evol. Lett.">
        <title>Horizontal gene cluster transfer increased hallucinogenic mushroom diversity.</title>
        <authorList>
            <person name="Reynolds H.T."/>
            <person name="Vijayakumar V."/>
            <person name="Gluck-Thaler E."/>
            <person name="Korotkin H.B."/>
            <person name="Matheny P.B."/>
            <person name="Slot J.C."/>
        </authorList>
    </citation>
    <scope>NUCLEOTIDE SEQUENCE [LARGE SCALE GENOMIC DNA]</scope>
    <source>
        <strain evidence="4 5">2631</strain>
    </source>
</reference>
<protein>
    <recommendedName>
        <fullName evidence="3">DUF3533 domain-containing protein</fullName>
    </recommendedName>
</protein>
<dbReference type="EMBL" id="NHYD01003975">
    <property type="protein sequence ID" value="PPQ67304.1"/>
    <property type="molecule type" value="Genomic_DNA"/>
</dbReference>
<evidence type="ECO:0000256" key="2">
    <source>
        <dbReference type="SAM" id="Phobius"/>
    </source>
</evidence>
<dbReference type="Pfam" id="PF12051">
    <property type="entry name" value="DUF3533"/>
    <property type="match status" value="1"/>
</dbReference>
<comment type="caution">
    <text evidence="4">The sequence shown here is derived from an EMBL/GenBank/DDBJ whole genome shotgun (WGS) entry which is preliminary data.</text>
</comment>
<feature type="compositionally biased region" description="Polar residues" evidence="1">
    <location>
        <begin position="1"/>
        <end position="22"/>
    </location>
</feature>
<feature type="transmembrane region" description="Helical" evidence="2">
    <location>
        <begin position="298"/>
        <end position="315"/>
    </location>
</feature>